<dbReference type="Proteomes" id="UP000187406">
    <property type="component" value="Unassembled WGS sequence"/>
</dbReference>
<dbReference type="OrthoDB" id="1301570at2759"/>
<dbReference type="InParanoid" id="A0A1Q3BI15"/>
<keyword evidence="5" id="KW-1185">Reference proteome</keyword>
<feature type="domain" description="DUF8040" evidence="3">
    <location>
        <begin position="1"/>
        <end position="69"/>
    </location>
</feature>
<dbReference type="InterPro" id="IPR024752">
    <property type="entry name" value="Myb/SANT-like_dom"/>
</dbReference>
<proteinExistence type="predicted"/>
<gene>
    <name evidence="4" type="ORF">CFOL_v3_11044</name>
</gene>
<evidence type="ECO:0000259" key="2">
    <source>
        <dbReference type="Pfam" id="PF12776"/>
    </source>
</evidence>
<dbReference type="EMBL" id="BDDD01000562">
    <property type="protein sequence ID" value="GAV67539.1"/>
    <property type="molecule type" value="Genomic_DNA"/>
</dbReference>
<evidence type="ECO:0000259" key="3">
    <source>
        <dbReference type="Pfam" id="PF26138"/>
    </source>
</evidence>
<dbReference type="PANTHER" id="PTHR46929">
    <property type="entry name" value="EXPRESSED PROTEIN"/>
    <property type="match status" value="1"/>
</dbReference>
<dbReference type="PANTHER" id="PTHR46929:SF23">
    <property type="entry name" value="L10-INTERACTING MYB DOMAIN-CONTAINING PROTEIN-LIKE"/>
    <property type="match status" value="1"/>
</dbReference>
<comment type="caution">
    <text evidence="4">The sequence shown here is derived from an EMBL/GenBank/DDBJ whole genome shotgun (WGS) entry which is preliminary data.</text>
</comment>
<feature type="domain" description="Myb/SANT-like" evidence="2">
    <location>
        <begin position="183"/>
        <end position="268"/>
    </location>
</feature>
<sequence length="424" mass="48493">MRPVAFYELCNMLTSYNLVRQSKNMCIKEQVLLFVHCLGHNVRFRVLAGRFHRSSETCHYFRIVLKAVLKLYKYVVRSPDDSTPPEIMTSRSALSRSKGFKIPEVLACCVIHNHIMGVDPSDPVVQEVNNEIRSRSERQTHREEREENMEWLAKRDNMASAMWADYSIIRLTVVEMAKGKQFRWMKPMERLLLEILADEALKGNKPTKTFKTSSFTRVAESISLKFAVECTTDNVENHLKTVKVIATLRGKSGLGWDDTLKMITAERQSYEEEAHPQHEKYLNRKIEMYDEIALVLGKDMATGSFAKSFVDVDMQENINVDYLAAEEEGETEGAAKGKQTISSTATSSQARSHRKRNRDELPQLDLVAAQLGEIAIAISKLSRNELNVDDLYKEVMNTEGFEELVLANAFDYLVENEKQAKAFM</sequence>
<protein>
    <submittedName>
        <fullName evidence="4">Myb_DNA-bind_3 domain-containing protein</fullName>
    </submittedName>
</protein>
<dbReference type="Pfam" id="PF26138">
    <property type="entry name" value="DUF8040"/>
    <property type="match status" value="1"/>
</dbReference>
<name>A0A1Q3BI15_CEPFO</name>
<feature type="region of interest" description="Disordered" evidence="1">
    <location>
        <begin position="329"/>
        <end position="359"/>
    </location>
</feature>
<organism evidence="4 5">
    <name type="scientific">Cephalotus follicularis</name>
    <name type="common">Albany pitcher plant</name>
    <dbReference type="NCBI Taxonomy" id="3775"/>
    <lineage>
        <taxon>Eukaryota</taxon>
        <taxon>Viridiplantae</taxon>
        <taxon>Streptophyta</taxon>
        <taxon>Embryophyta</taxon>
        <taxon>Tracheophyta</taxon>
        <taxon>Spermatophyta</taxon>
        <taxon>Magnoliopsida</taxon>
        <taxon>eudicotyledons</taxon>
        <taxon>Gunneridae</taxon>
        <taxon>Pentapetalae</taxon>
        <taxon>rosids</taxon>
        <taxon>fabids</taxon>
        <taxon>Oxalidales</taxon>
        <taxon>Cephalotaceae</taxon>
        <taxon>Cephalotus</taxon>
    </lineage>
</organism>
<feature type="compositionally biased region" description="Low complexity" evidence="1">
    <location>
        <begin position="332"/>
        <end position="350"/>
    </location>
</feature>
<evidence type="ECO:0000256" key="1">
    <source>
        <dbReference type="SAM" id="MobiDB-lite"/>
    </source>
</evidence>
<evidence type="ECO:0000313" key="5">
    <source>
        <dbReference type="Proteomes" id="UP000187406"/>
    </source>
</evidence>
<accession>A0A1Q3BI15</accession>
<evidence type="ECO:0000313" key="4">
    <source>
        <dbReference type="EMBL" id="GAV67539.1"/>
    </source>
</evidence>
<feature type="non-terminal residue" evidence="4">
    <location>
        <position position="424"/>
    </location>
</feature>
<dbReference type="InterPro" id="IPR058353">
    <property type="entry name" value="DUF8040"/>
</dbReference>
<dbReference type="AlphaFoldDB" id="A0A1Q3BI15"/>
<dbReference type="Pfam" id="PF12776">
    <property type="entry name" value="Myb_DNA-bind_3"/>
    <property type="match status" value="1"/>
</dbReference>
<reference evidence="5" key="1">
    <citation type="submission" date="2016-04" db="EMBL/GenBank/DDBJ databases">
        <title>Cephalotus genome sequencing.</title>
        <authorList>
            <person name="Fukushima K."/>
            <person name="Hasebe M."/>
            <person name="Fang X."/>
        </authorList>
    </citation>
    <scope>NUCLEOTIDE SEQUENCE [LARGE SCALE GENOMIC DNA]</scope>
    <source>
        <strain evidence="5">cv. St1</strain>
    </source>
</reference>